<evidence type="ECO:0000256" key="4">
    <source>
        <dbReference type="ARBA" id="ARBA00022837"/>
    </source>
</evidence>
<feature type="chain" id="PRO_5047283676" evidence="6">
    <location>
        <begin position="28"/>
        <end position="1127"/>
    </location>
</feature>
<dbReference type="InterPro" id="IPR059100">
    <property type="entry name" value="TSP3_bac"/>
</dbReference>
<gene>
    <name evidence="7" type="ORF">Hsar01_02299</name>
</gene>
<feature type="compositionally biased region" description="Basic and acidic residues" evidence="5">
    <location>
        <begin position="368"/>
        <end position="377"/>
    </location>
</feature>
<dbReference type="PANTHER" id="PTHR37467:SF1">
    <property type="entry name" value="EXPORTED CALCIUM-BINDING GLYCOPROTEIN"/>
    <property type="match status" value="1"/>
</dbReference>
<feature type="signal peptide" evidence="6">
    <location>
        <begin position="1"/>
        <end position="27"/>
    </location>
</feature>
<protein>
    <submittedName>
        <fullName evidence="7">Uncharacterized protein</fullName>
    </submittedName>
</protein>
<reference evidence="7 8" key="1">
    <citation type="submission" date="2024-02" db="EMBL/GenBank/DDBJ databases">
        <title>Haloferula sargassicola NBRC 104335.</title>
        <authorList>
            <person name="Ichikawa N."/>
            <person name="Katano-Makiyama Y."/>
            <person name="Hidaka K."/>
        </authorList>
    </citation>
    <scope>NUCLEOTIDE SEQUENCE [LARGE SCALE GENOMIC DNA]</scope>
    <source>
        <strain evidence="7 8">NBRC 104335</strain>
    </source>
</reference>
<keyword evidence="4" id="KW-0106">Calcium</keyword>
<dbReference type="PANTHER" id="PTHR37467">
    <property type="entry name" value="EXPORTED CALCIUM-BINDING GLYCOPROTEIN-RELATED"/>
    <property type="match status" value="1"/>
</dbReference>
<feature type="compositionally biased region" description="Polar residues" evidence="5">
    <location>
        <begin position="687"/>
        <end position="700"/>
    </location>
</feature>
<keyword evidence="3 6" id="KW-0732">Signal</keyword>
<evidence type="ECO:0000256" key="3">
    <source>
        <dbReference type="ARBA" id="ARBA00022729"/>
    </source>
</evidence>
<name>A0ABP9UNR4_9BACT</name>
<feature type="compositionally biased region" description="Acidic residues" evidence="5">
    <location>
        <begin position="759"/>
        <end position="771"/>
    </location>
</feature>
<accession>A0ABP9UNR4</accession>
<evidence type="ECO:0000256" key="5">
    <source>
        <dbReference type="SAM" id="MobiDB-lite"/>
    </source>
</evidence>
<comment type="subcellular location">
    <subcellularLocation>
        <location evidence="1">Secreted</location>
    </subcellularLocation>
</comment>
<evidence type="ECO:0000256" key="6">
    <source>
        <dbReference type="SAM" id="SignalP"/>
    </source>
</evidence>
<feature type="compositionally biased region" description="Acidic residues" evidence="5">
    <location>
        <begin position="277"/>
        <end position="288"/>
    </location>
</feature>
<comment type="caution">
    <text evidence="7">The sequence shown here is derived from an EMBL/GenBank/DDBJ whole genome shotgun (WGS) entry which is preliminary data.</text>
</comment>
<evidence type="ECO:0000256" key="2">
    <source>
        <dbReference type="ARBA" id="ARBA00022525"/>
    </source>
</evidence>
<feature type="compositionally biased region" description="Acidic residues" evidence="5">
    <location>
        <begin position="330"/>
        <end position="339"/>
    </location>
</feature>
<sequence>MKLTQCLANRGAAAVLLALGLATGSNASPVADDPFQTGGPPDYTAGIGNLVDQNPARPGFSGAWLAGYGGAQSPDVNATGLSYSDGTHAMAVGGGSVSYAGGGNGRSGRLLATPYGDATEGTVYLAVLMQLDSTAASDNYRGFELHQGGFEDGENRQFQIVTGEPGAGASDANFVVRLFNNAAFMADLGAPDTDVNLFVVKIVFSATTDADQVMVWRNPSDISSESLSGTPDASFSGFDLKFDRTSFARFNAANGLTYDELRLGTTWSDVTTVADTNDTDNDGLPDDWEISHSLDPNDDGTLDPDMGADGNPDLDGSPNLQEYQRGTDPQDPDTDDDNIFDGNETGTGIYVSAANTGTDPLLADTDGDSLRDDHETATRIYVDATDTGTDPNQPDSDGDGVNDGSEIAAGTDPNAAGSKPAPGDTGVVGIEVFDYVPGDFHEKTGGEGFDYDNSTLNDAFVGHLGTPSAWFDSFGDPRIVCGTLWTQNSGSYRAFNGPGSGGEAISRFGQVEGAAARTFYFKVDVTFSSGATYGGLSFYHGGTENLFFGLLGDGSGKLGVEETGGGGSIAGDPVTPGQTYTLVGVVASDEFSSFAKFFVDPDLGSAEPFYGDLEFPLLAEDKLYPSAIRLASGGTSPVVWDNLVLATTWEGLRAQPTDSDGDHLRDTYERAYAGDLTTLTSLTANDDGDTLTNGLEQQHGTHPLAEDTDGDTLADGVELDQSTNPCLLDTDSDGLNDNWETNTGTFVSPTDTGTSPVDADSDDDGYEDGEEIALGSDPNDGASSPETLDHVICNGLREEAYGSALAVQTVQTQFGDNYSELDAAYATVQDGKLFLLLTGNLEGNFNKLEIFIDSSSAVTSNVLNAAGNDFSNVMDGMIFDAGFTPDYHVIARRGHGSTDQFDLDFAALGSGQSVGFTNVFGGSQEGSAVVTGGTGTLAVQPIGVAYRNDNTAGVAGGTGAADATAAQAVVTGFEMSIDLADLGQPGGGDIKILAFVTSSDHTFASNQFLGGLPVDRDGAGSGTSNLGTTSAIDLGAIEGDQWFAVTVPGGSTELAIREVSLTGSTLTMALVGLSPASVYHVQYSPDLASPFTAVPSSTFTATSATDAVSVTTAGNQGFYRVAEGSEP</sequence>
<organism evidence="7 8">
    <name type="scientific">Haloferula sargassicola</name>
    <dbReference type="NCBI Taxonomy" id="490096"/>
    <lineage>
        <taxon>Bacteria</taxon>
        <taxon>Pseudomonadati</taxon>
        <taxon>Verrucomicrobiota</taxon>
        <taxon>Verrucomicrobiia</taxon>
        <taxon>Verrucomicrobiales</taxon>
        <taxon>Verrucomicrobiaceae</taxon>
        <taxon>Haloferula</taxon>
    </lineage>
</organism>
<dbReference type="Pfam" id="PF18884">
    <property type="entry name" value="TSP3_bac"/>
    <property type="match status" value="3"/>
</dbReference>
<feature type="compositionally biased region" description="Polar residues" evidence="5">
    <location>
        <begin position="733"/>
        <end position="755"/>
    </location>
</feature>
<keyword evidence="8" id="KW-1185">Reference proteome</keyword>
<dbReference type="RefSeq" id="WP_353567196.1">
    <property type="nucleotide sequence ID" value="NZ_BAABRI010000011.1"/>
</dbReference>
<dbReference type="EMBL" id="BAABRI010000011">
    <property type="protein sequence ID" value="GAA5483072.1"/>
    <property type="molecule type" value="Genomic_DNA"/>
</dbReference>
<feature type="region of interest" description="Disordered" evidence="5">
    <location>
        <begin position="687"/>
        <end position="786"/>
    </location>
</feature>
<proteinExistence type="predicted"/>
<dbReference type="Proteomes" id="UP001476282">
    <property type="component" value="Unassembled WGS sequence"/>
</dbReference>
<feature type="compositionally biased region" description="Polar residues" evidence="5">
    <location>
        <begin position="386"/>
        <end position="395"/>
    </location>
</feature>
<feature type="region of interest" description="Disordered" evidence="5">
    <location>
        <begin position="272"/>
        <end position="426"/>
    </location>
</feature>
<evidence type="ECO:0000256" key="1">
    <source>
        <dbReference type="ARBA" id="ARBA00004613"/>
    </source>
</evidence>
<keyword evidence="2" id="KW-0964">Secreted</keyword>
<evidence type="ECO:0000313" key="8">
    <source>
        <dbReference type="Proteomes" id="UP001476282"/>
    </source>
</evidence>
<evidence type="ECO:0000313" key="7">
    <source>
        <dbReference type="EMBL" id="GAA5483072.1"/>
    </source>
</evidence>
<dbReference type="InterPro" id="IPR053180">
    <property type="entry name" value="Ca-binding_acidic-repeat"/>
</dbReference>